<evidence type="ECO:0000256" key="11">
    <source>
        <dbReference type="ARBA" id="ARBA00022840"/>
    </source>
</evidence>
<keyword evidence="19" id="KW-1185">Reference proteome</keyword>
<keyword evidence="8 15" id="KW-0812">Transmembrane</keyword>
<evidence type="ECO:0000256" key="3">
    <source>
        <dbReference type="ARBA" id="ARBA00012438"/>
    </source>
</evidence>
<dbReference type="InterPro" id="IPR003594">
    <property type="entry name" value="HATPase_dom"/>
</dbReference>
<evidence type="ECO:0000256" key="5">
    <source>
        <dbReference type="ARBA" id="ARBA00022519"/>
    </source>
</evidence>
<evidence type="ECO:0000256" key="12">
    <source>
        <dbReference type="ARBA" id="ARBA00022989"/>
    </source>
</evidence>
<dbReference type="InterPro" id="IPR050980">
    <property type="entry name" value="2C_sensor_his_kinase"/>
</dbReference>
<keyword evidence="6" id="KW-0597">Phosphoprotein</keyword>
<accession>A0A9X3YQ24</accession>
<dbReference type="InterPro" id="IPR003660">
    <property type="entry name" value="HAMP_dom"/>
</dbReference>
<feature type="domain" description="Histidine kinase" evidence="16">
    <location>
        <begin position="233"/>
        <end position="431"/>
    </location>
</feature>
<evidence type="ECO:0000256" key="7">
    <source>
        <dbReference type="ARBA" id="ARBA00022679"/>
    </source>
</evidence>
<evidence type="ECO:0000313" key="18">
    <source>
        <dbReference type="EMBL" id="MDC8014656.1"/>
    </source>
</evidence>
<dbReference type="InterPro" id="IPR003661">
    <property type="entry name" value="HisK_dim/P_dom"/>
</dbReference>
<keyword evidence="5" id="KW-0997">Cell inner membrane</keyword>
<feature type="transmembrane region" description="Helical" evidence="15">
    <location>
        <begin position="152"/>
        <end position="172"/>
    </location>
</feature>
<dbReference type="Gene3D" id="1.10.287.130">
    <property type="match status" value="1"/>
</dbReference>
<dbReference type="PROSITE" id="PS50885">
    <property type="entry name" value="HAMP"/>
    <property type="match status" value="1"/>
</dbReference>
<dbReference type="GO" id="GO:0005524">
    <property type="term" value="F:ATP binding"/>
    <property type="evidence" value="ECO:0007669"/>
    <property type="project" value="UniProtKB-KW"/>
</dbReference>
<feature type="transmembrane region" description="Helical" evidence="15">
    <location>
        <begin position="12"/>
        <end position="34"/>
    </location>
</feature>
<evidence type="ECO:0000259" key="16">
    <source>
        <dbReference type="PROSITE" id="PS50109"/>
    </source>
</evidence>
<evidence type="ECO:0000256" key="8">
    <source>
        <dbReference type="ARBA" id="ARBA00022692"/>
    </source>
</evidence>
<dbReference type="Pfam" id="PF00672">
    <property type="entry name" value="HAMP"/>
    <property type="match status" value="1"/>
</dbReference>
<dbReference type="EMBL" id="JAOVZO020000018">
    <property type="protein sequence ID" value="MDC8014656.1"/>
    <property type="molecule type" value="Genomic_DNA"/>
</dbReference>
<dbReference type="Proteomes" id="UP001139971">
    <property type="component" value="Unassembled WGS sequence"/>
</dbReference>
<evidence type="ECO:0000313" key="19">
    <source>
        <dbReference type="Proteomes" id="UP001139971"/>
    </source>
</evidence>
<protein>
    <recommendedName>
        <fullName evidence="3">histidine kinase</fullName>
        <ecNumber evidence="3">2.7.13.3</ecNumber>
    </recommendedName>
</protein>
<dbReference type="PANTHER" id="PTHR44936">
    <property type="entry name" value="SENSOR PROTEIN CREC"/>
    <property type="match status" value="1"/>
</dbReference>
<keyword evidence="10 18" id="KW-0418">Kinase</keyword>
<keyword evidence="4" id="KW-1003">Cell membrane</keyword>
<gene>
    <name evidence="18" type="ORF">OD750_019085</name>
</gene>
<evidence type="ECO:0000256" key="15">
    <source>
        <dbReference type="SAM" id="Phobius"/>
    </source>
</evidence>
<dbReference type="Gene3D" id="3.30.565.10">
    <property type="entry name" value="Histidine kinase-like ATPase, C-terminal domain"/>
    <property type="match status" value="1"/>
</dbReference>
<dbReference type="GO" id="GO:0000155">
    <property type="term" value="F:phosphorelay sensor kinase activity"/>
    <property type="evidence" value="ECO:0007669"/>
    <property type="project" value="InterPro"/>
</dbReference>
<evidence type="ECO:0000256" key="6">
    <source>
        <dbReference type="ARBA" id="ARBA00022553"/>
    </source>
</evidence>
<dbReference type="PRINTS" id="PR00344">
    <property type="entry name" value="BCTRLSENSOR"/>
</dbReference>
<feature type="domain" description="HAMP" evidence="17">
    <location>
        <begin position="173"/>
        <end position="225"/>
    </location>
</feature>
<organism evidence="18 19">
    <name type="scientific">Tahibacter soli</name>
    <dbReference type="NCBI Taxonomy" id="2983605"/>
    <lineage>
        <taxon>Bacteria</taxon>
        <taxon>Pseudomonadati</taxon>
        <taxon>Pseudomonadota</taxon>
        <taxon>Gammaproteobacteria</taxon>
        <taxon>Lysobacterales</taxon>
        <taxon>Rhodanobacteraceae</taxon>
        <taxon>Tahibacter</taxon>
    </lineage>
</organism>
<comment type="subcellular location">
    <subcellularLocation>
        <location evidence="2">Cell inner membrane</location>
        <topology evidence="2">Multi-pass membrane protein</topology>
    </subcellularLocation>
</comment>
<dbReference type="SMART" id="SM00304">
    <property type="entry name" value="HAMP"/>
    <property type="match status" value="1"/>
</dbReference>
<dbReference type="SUPFAM" id="SSF47384">
    <property type="entry name" value="Homodimeric domain of signal transducing histidine kinase"/>
    <property type="match status" value="1"/>
</dbReference>
<dbReference type="InterPro" id="IPR036890">
    <property type="entry name" value="HATPase_C_sf"/>
</dbReference>
<dbReference type="AlphaFoldDB" id="A0A9X3YQ24"/>
<sequence length="431" mass="46498">MKPRLPRTLAARLTLILVVGLLLAHGLSFGLLFYERYVTATAMMLSNLEQDVATSVALLDRLPADERGRWIDRLQRRTYRYLLDAGQAGDAPLSERAQRVTTLIAGVVGERFAVRANTTSTRPERYQVHLNLSDGAPLTIEVTPSVMPIAQWLPFVLVAQVVLLLACAWIAVRLATRPLAKLADAAASMRPGSDAARLPEGGPTEVAQAVAAFNALQDRIAQHLKERLQILAAISHDLQTPITRLRLRVDAMDDVPERAKLLGDLTEMQHLVRDGVAYARSVDGAMEPALRLDLHAFLDSLVCDYQDTGKAVTLAETAAVAVTTRPQALRRVLVNLVDNAIKYAGSAEVAVDDEDGAVTIHVRDRGPGIPAEELGAVLHPFYRLEASRNRDTGGTGLGLAIAQQLAAALGGALVLRNREGGGLEAGLRLPC</sequence>
<evidence type="ECO:0000256" key="10">
    <source>
        <dbReference type="ARBA" id="ARBA00022777"/>
    </source>
</evidence>
<keyword evidence="11" id="KW-0067">ATP-binding</keyword>
<dbReference type="SMART" id="SM00388">
    <property type="entry name" value="HisKA"/>
    <property type="match status" value="1"/>
</dbReference>
<proteinExistence type="predicted"/>
<keyword evidence="9" id="KW-0547">Nucleotide-binding</keyword>
<dbReference type="GO" id="GO:0005886">
    <property type="term" value="C:plasma membrane"/>
    <property type="evidence" value="ECO:0007669"/>
    <property type="project" value="UniProtKB-SubCell"/>
</dbReference>
<dbReference type="CDD" id="cd00082">
    <property type="entry name" value="HisKA"/>
    <property type="match status" value="1"/>
</dbReference>
<dbReference type="InterPro" id="IPR036097">
    <property type="entry name" value="HisK_dim/P_sf"/>
</dbReference>
<evidence type="ECO:0000256" key="1">
    <source>
        <dbReference type="ARBA" id="ARBA00000085"/>
    </source>
</evidence>
<dbReference type="SMART" id="SM00387">
    <property type="entry name" value="HATPase_c"/>
    <property type="match status" value="1"/>
</dbReference>
<evidence type="ECO:0000256" key="9">
    <source>
        <dbReference type="ARBA" id="ARBA00022741"/>
    </source>
</evidence>
<name>A0A9X3YQ24_9GAMM</name>
<dbReference type="EC" id="2.7.13.3" evidence="3"/>
<evidence type="ECO:0000256" key="14">
    <source>
        <dbReference type="ARBA" id="ARBA00023136"/>
    </source>
</evidence>
<evidence type="ECO:0000256" key="2">
    <source>
        <dbReference type="ARBA" id="ARBA00004429"/>
    </source>
</evidence>
<dbReference type="PROSITE" id="PS50109">
    <property type="entry name" value="HIS_KIN"/>
    <property type="match status" value="1"/>
</dbReference>
<reference evidence="18" key="1">
    <citation type="submission" date="2023-02" db="EMBL/GenBank/DDBJ databases">
        <title>Tahibacter soli sp. nov. isolated from soil.</title>
        <authorList>
            <person name="Baek J.H."/>
            <person name="Lee J.K."/>
            <person name="Choi D.G."/>
            <person name="Jeon C.O."/>
        </authorList>
    </citation>
    <scope>NUCLEOTIDE SEQUENCE</scope>
    <source>
        <strain evidence="18">BL</strain>
    </source>
</reference>
<comment type="catalytic activity">
    <reaction evidence="1">
        <text>ATP + protein L-histidine = ADP + protein N-phospho-L-histidine.</text>
        <dbReference type="EC" id="2.7.13.3"/>
    </reaction>
</comment>
<evidence type="ECO:0000256" key="13">
    <source>
        <dbReference type="ARBA" id="ARBA00023012"/>
    </source>
</evidence>
<comment type="caution">
    <text evidence="18">The sequence shown here is derived from an EMBL/GenBank/DDBJ whole genome shotgun (WGS) entry which is preliminary data.</text>
</comment>
<dbReference type="Pfam" id="PF02518">
    <property type="entry name" value="HATPase_c"/>
    <property type="match status" value="1"/>
</dbReference>
<dbReference type="PANTHER" id="PTHR44936:SF5">
    <property type="entry name" value="SENSOR HISTIDINE KINASE ENVZ"/>
    <property type="match status" value="1"/>
</dbReference>
<keyword evidence="13" id="KW-0902">Two-component regulatory system</keyword>
<evidence type="ECO:0000256" key="4">
    <source>
        <dbReference type="ARBA" id="ARBA00022475"/>
    </source>
</evidence>
<keyword evidence="14 15" id="KW-0472">Membrane</keyword>
<dbReference type="InterPro" id="IPR004358">
    <property type="entry name" value="Sig_transdc_His_kin-like_C"/>
</dbReference>
<dbReference type="SUPFAM" id="SSF55874">
    <property type="entry name" value="ATPase domain of HSP90 chaperone/DNA topoisomerase II/histidine kinase"/>
    <property type="match status" value="1"/>
</dbReference>
<evidence type="ECO:0000259" key="17">
    <source>
        <dbReference type="PROSITE" id="PS50885"/>
    </source>
</evidence>
<dbReference type="CDD" id="cd06225">
    <property type="entry name" value="HAMP"/>
    <property type="match status" value="1"/>
</dbReference>
<dbReference type="InterPro" id="IPR005467">
    <property type="entry name" value="His_kinase_dom"/>
</dbReference>
<keyword evidence="7" id="KW-0808">Transferase</keyword>
<dbReference type="RefSeq" id="WP_263542131.1">
    <property type="nucleotide sequence ID" value="NZ_JAOVZO020000018.1"/>
</dbReference>
<keyword evidence="12 15" id="KW-1133">Transmembrane helix</keyword>